<dbReference type="EMBL" id="JACHXS010000009">
    <property type="protein sequence ID" value="MBB3223474.1"/>
    <property type="molecule type" value="Genomic_DNA"/>
</dbReference>
<dbReference type="Proteomes" id="UP000584325">
    <property type="component" value="Unassembled WGS sequence"/>
</dbReference>
<reference evidence="2 3" key="1">
    <citation type="submission" date="2020-08" db="EMBL/GenBank/DDBJ databases">
        <title>Genomic Encyclopedia of Type Strains, Phase III (KMG-III): the genomes of soil and plant-associated and newly described type strains.</title>
        <authorList>
            <person name="Whitman W."/>
        </authorList>
    </citation>
    <scope>NUCLEOTIDE SEQUENCE [LARGE SCALE GENOMIC DNA]</scope>
    <source>
        <strain evidence="2 3">CECT 7753</strain>
    </source>
</reference>
<dbReference type="Pfam" id="PF00665">
    <property type="entry name" value="rve"/>
    <property type="match status" value="1"/>
</dbReference>
<dbReference type="SUPFAM" id="SSF53098">
    <property type="entry name" value="Ribonuclease H-like"/>
    <property type="match status" value="1"/>
</dbReference>
<feature type="domain" description="Integrase catalytic" evidence="1">
    <location>
        <begin position="33"/>
        <end position="217"/>
    </location>
</feature>
<dbReference type="InterPro" id="IPR036397">
    <property type="entry name" value="RNaseH_sf"/>
</dbReference>
<accession>A0A7W5EDY3</accession>
<dbReference type="GO" id="GO:0003676">
    <property type="term" value="F:nucleic acid binding"/>
    <property type="evidence" value="ECO:0007669"/>
    <property type="project" value="InterPro"/>
</dbReference>
<dbReference type="GO" id="GO:0015074">
    <property type="term" value="P:DNA integration"/>
    <property type="evidence" value="ECO:0007669"/>
    <property type="project" value="InterPro"/>
</dbReference>
<dbReference type="InterPro" id="IPR048020">
    <property type="entry name" value="Transpos_IS3"/>
</dbReference>
<dbReference type="NCBIfam" id="NF033516">
    <property type="entry name" value="transpos_IS3"/>
    <property type="match status" value="1"/>
</dbReference>
<dbReference type="Pfam" id="PF13333">
    <property type="entry name" value="rve_2"/>
    <property type="match status" value="1"/>
</dbReference>
<gene>
    <name evidence="2" type="ORF">FHS02_004320</name>
</gene>
<evidence type="ECO:0000313" key="3">
    <source>
        <dbReference type="Proteomes" id="UP000584325"/>
    </source>
</evidence>
<proteinExistence type="predicted"/>
<evidence type="ECO:0000313" key="2">
    <source>
        <dbReference type="EMBL" id="MBB3223474.1"/>
    </source>
</evidence>
<dbReference type="InterPro" id="IPR012337">
    <property type="entry name" value="RNaseH-like_sf"/>
</dbReference>
<dbReference type="Gene3D" id="3.30.420.10">
    <property type="entry name" value="Ribonuclease H-like superfamily/Ribonuclease H"/>
    <property type="match status" value="1"/>
</dbReference>
<dbReference type="PROSITE" id="PS50994">
    <property type="entry name" value="INTEGRASE"/>
    <property type="match status" value="1"/>
</dbReference>
<evidence type="ECO:0000259" key="1">
    <source>
        <dbReference type="PROSITE" id="PS50994"/>
    </source>
</evidence>
<dbReference type="PANTHER" id="PTHR46889">
    <property type="entry name" value="TRANSPOSASE INSF FOR INSERTION SEQUENCE IS3B-RELATED"/>
    <property type="match status" value="1"/>
</dbReference>
<dbReference type="InterPro" id="IPR001584">
    <property type="entry name" value="Integrase_cat-core"/>
</dbReference>
<sequence length="218" mass="25434">MKYAFIAKHRAIWPTRTMCRVLGVSHSGFCDWFERPPSERDQENERLLKSICLSHQASDNTYGSPRVFRDLHDAGHACSENRDLFSRRVVGWSMQPTMTSQLVMDALLMAVFRRGRPKSVLHHSDQGPQYTSENFQRLLNSHGIVCSMSRRGNCWDNAAMENFFSTMKTERLAKRHYKTRDELRADVFDYIERLYNPRRRHSTLGYISPVQSENLKSA</sequence>
<dbReference type="PANTHER" id="PTHR46889:SF4">
    <property type="entry name" value="TRANSPOSASE INSO FOR INSERTION SEQUENCE ELEMENT IS911B-RELATED"/>
    <property type="match status" value="1"/>
</dbReference>
<dbReference type="AlphaFoldDB" id="A0A7W5EDY3"/>
<comment type="caution">
    <text evidence="2">The sequence shown here is derived from an EMBL/GenBank/DDBJ whole genome shotgun (WGS) entry which is preliminary data.</text>
</comment>
<organism evidence="2 3">
    <name type="scientific">Pseudoduganella umbonata</name>
    <dbReference type="NCBI Taxonomy" id="864828"/>
    <lineage>
        <taxon>Bacteria</taxon>
        <taxon>Pseudomonadati</taxon>
        <taxon>Pseudomonadota</taxon>
        <taxon>Betaproteobacteria</taxon>
        <taxon>Burkholderiales</taxon>
        <taxon>Oxalobacteraceae</taxon>
        <taxon>Telluria group</taxon>
        <taxon>Pseudoduganella</taxon>
    </lineage>
</organism>
<dbReference type="InterPro" id="IPR050900">
    <property type="entry name" value="Transposase_IS3/IS150/IS904"/>
</dbReference>
<name>A0A7W5EDY3_9BURK</name>
<protein>
    <submittedName>
        <fullName evidence="2">Transposase InsO family protein</fullName>
    </submittedName>
</protein>